<organism evidence="2 3">
    <name type="scientific">Nocardioides acrostichi</name>
    <dbReference type="NCBI Taxonomy" id="2784339"/>
    <lineage>
        <taxon>Bacteria</taxon>
        <taxon>Bacillati</taxon>
        <taxon>Actinomycetota</taxon>
        <taxon>Actinomycetes</taxon>
        <taxon>Propionibacteriales</taxon>
        <taxon>Nocardioidaceae</taxon>
        <taxon>Nocardioides</taxon>
    </lineage>
</organism>
<protein>
    <submittedName>
        <fullName evidence="2">DUF222 domain-containing protein</fullName>
    </submittedName>
</protein>
<gene>
    <name evidence="2" type="ORF">ISG29_17270</name>
</gene>
<evidence type="ECO:0000259" key="1">
    <source>
        <dbReference type="SMART" id="SM00507"/>
    </source>
</evidence>
<evidence type="ECO:0000313" key="2">
    <source>
        <dbReference type="EMBL" id="MBF4163441.1"/>
    </source>
</evidence>
<comment type="caution">
    <text evidence="2">The sequence shown here is derived from an EMBL/GenBank/DDBJ whole genome shotgun (WGS) entry which is preliminary data.</text>
</comment>
<dbReference type="InterPro" id="IPR003870">
    <property type="entry name" value="DUF222"/>
</dbReference>
<dbReference type="SMART" id="SM00507">
    <property type="entry name" value="HNHc"/>
    <property type="match status" value="1"/>
</dbReference>
<proteinExistence type="predicted"/>
<dbReference type="InterPro" id="IPR003615">
    <property type="entry name" value="HNH_nuc"/>
</dbReference>
<keyword evidence="3" id="KW-1185">Reference proteome</keyword>
<reference evidence="2" key="1">
    <citation type="submission" date="2020-11" db="EMBL/GenBank/DDBJ databases">
        <title>Nocardioides sp. CBS4Y-1, whole genome shotgun sequence.</title>
        <authorList>
            <person name="Tuo L."/>
        </authorList>
    </citation>
    <scope>NUCLEOTIDE SEQUENCE</scope>
    <source>
        <strain evidence="2">CBS4Y-1</strain>
    </source>
</reference>
<dbReference type="Proteomes" id="UP000656804">
    <property type="component" value="Unassembled WGS sequence"/>
</dbReference>
<feature type="domain" description="HNH nuclease" evidence="1">
    <location>
        <begin position="345"/>
        <end position="397"/>
    </location>
</feature>
<dbReference type="CDD" id="cd00085">
    <property type="entry name" value="HNHc"/>
    <property type="match status" value="1"/>
</dbReference>
<dbReference type="EMBL" id="JADIVZ010000012">
    <property type="protein sequence ID" value="MBF4163441.1"/>
    <property type="molecule type" value="Genomic_DNA"/>
</dbReference>
<evidence type="ECO:0000313" key="3">
    <source>
        <dbReference type="Proteomes" id="UP000656804"/>
    </source>
</evidence>
<name>A0A930V403_9ACTN</name>
<dbReference type="RefSeq" id="WP_194504708.1">
    <property type="nucleotide sequence ID" value="NZ_JADIVZ010000012.1"/>
</dbReference>
<sequence>MSSLVAEPLIAGMWHPLGRVVEQLDAALDDAEGLSLLGLDQAATAGALSVLTALESRLVELEHRVLAHAGEVVVADTTGAVQTSAWLAGTARLTRAEARRRVWLAHALERYEVLRAAFADGSVNREQAPVIAGALDDLPDDLDADVVEKAERFLVEQAALHDARDLRVMGRHLLEVVDPERGELEAAKRLEAEEEQAAQRARLTMSDDGHGTVFGRFQLPALHGAMLRKALDAILAPGHWNSEGHEPKKDLTTPQQNGEAFCELLETLTERDLPTTGGLGATVVVTMTLDALLGGLGEAVLDTGDRLSAATARRLACGANLVPVVLDGDGVPLDLGRGQRLYSKGQRLVLAVRDRHCTAEGCETPAHRCQAHHDHPWSQGGPTDLAEGRLLCWRHHRMVHDPRWAYEIHRTGPPGTRSTLRFRLRN</sequence>
<dbReference type="Pfam" id="PF02720">
    <property type="entry name" value="DUF222"/>
    <property type="match status" value="1"/>
</dbReference>
<accession>A0A930V403</accession>
<dbReference type="AlphaFoldDB" id="A0A930V403"/>